<sequence length="375" mass="41518">MFRIAKSFVRTIEQSVQDTLALSNDQNQLDAFFQCIPPNLIYNQLTPTSTDNGLSASINSSLAGLRVVWVDELQLQLNSFFDYIVGLNDDPLPLTTNQHGFSYPDYNAIYKLLNDISITAQQGHSPMVKLNIWSAKGGTFRDEYITLTPKDETHLDEISLNNTNTAQQNTFQPLGFKVQWTPLIGATYTYHILNLNIPGGPAQLAGLIPDEDYIVNCQDGLLSTGGETLLQDIVRTRANHDLILYVYNKVSDCVRPITVHIGPDGRLGCGVGYGFLHRIPTVKQQQQQMSSSLPPPIDSADSFIPSQQLHTTPAPPPSAHRKKKVATAVDDPNMLEYFNEGKDKFTRPPTTTESDGASAVPPPPIIHKEKESEQE</sequence>
<protein>
    <recommendedName>
        <fullName evidence="6">PDZ GRASP-type domain-containing protein</fullName>
    </recommendedName>
</protein>
<keyword evidence="3" id="KW-0333">Golgi apparatus</keyword>
<feature type="domain" description="PDZ GRASP-type" evidence="6">
    <location>
        <begin position="188"/>
        <end position="276"/>
    </location>
</feature>
<dbReference type="PROSITE" id="PS51865">
    <property type="entry name" value="PDZ_GRASP"/>
    <property type="match status" value="2"/>
</dbReference>
<feature type="region of interest" description="Disordered" evidence="5">
    <location>
        <begin position="284"/>
        <end position="375"/>
    </location>
</feature>
<reference evidence="7 8" key="1">
    <citation type="journal article" date="2011" name="Proc. Natl. Acad. Sci. U.S.A.">
        <title>Evolutionary erosion of yeast sex chromosomes by mating-type switching accidents.</title>
        <authorList>
            <person name="Gordon J.L."/>
            <person name="Armisen D."/>
            <person name="Proux-Wera E."/>
            <person name="Oheigeartaigh S.S."/>
            <person name="Byrne K.P."/>
            <person name="Wolfe K.H."/>
        </authorList>
    </citation>
    <scope>NUCLEOTIDE SEQUENCE [LARGE SCALE GENOMIC DNA]</scope>
    <source>
        <strain evidence="8">ATCC 76901 / BCRC 22586 / CBS 4309 / NBRC 1992 / NRRL Y-12630</strain>
    </source>
</reference>
<dbReference type="GeneID" id="96900082"/>
<keyword evidence="2" id="KW-0677">Repeat</keyword>
<organism evidence="7 8">
    <name type="scientific">Naumovozyma castellii</name>
    <name type="common">Yeast</name>
    <name type="synonym">Saccharomyces castellii</name>
    <dbReference type="NCBI Taxonomy" id="27288"/>
    <lineage>
        <taxon>Eukaryota</taxon>
        <taxon>Fungi</taxon>
        <taxon>Dikarya</taxon>
        <taxon>Ascomycota</taxon>
        <taxon>Saccharomycotina</taxon>
        <taxon>Saccharomycetes</taxon>
        <taxon>Saccharomycetales</taxon>
        <taxon>Saccharomycetaceae</taxon>
        <taxon>Naumovozyma</taxon>
    </lineage>
</organism>
<dbReference type="GO" id="GO:0000139">
    <property type="term" value="C:Golgi membrane"/>
    <property type="evidence" value="ECO:0007669"/>
    <property type="project" value="UniProtKB-SubCell"/>
</dbReference>
<dbReference type="Proteomes" id="UP000001640">
    <property type="component" value="Chromosome 1"/>
</dbReference>
<evidence type="ECO:0000313" key="8">
    <source>
        <dbReference type="Proteomes" id="UP000001640"/>
    </source>
</evidence>
<feature type="domain" description="PDZ GRASP-type" evidence="6">
    <location>
        <begin position="63"/>
        <end position="183"/>
    </location>
</feature>
<dbReference type="STRING" id="1064592.G0V557"/>
<keyword evidence="8" id="KW-1185">Reference proteome</keyword>
<dbReference type="GO" id="GO:0009306">
    <property type="term" value="P:protein secretion"/>
    <property type="evidence" value="ECO:0007669"/>
    <property type="project" value="EnsemblFungi"/>
</dbReference>
<evidence type="ECO:0000256" key="1">
    <source>
        <dbReference type="ARBA" id="ARBA00004394"/>
    </source>
</evidence>
<dbReference type="FunFam" id="2.30.42.10:FF:000183">
    <property type="entry name" value="Golgi reassembly-stacking protein 2"/>
    <property type="match status" value="1"/>
</dbReference>
<evidence type="ECO:0000259" key="6">
    <source>
        <dbReference type="PROSITE" id="PS51865"/>
    </source>
</evidence>
<gene>
    <name evidence="7" type="primary">NCAS0A00330</name>
    <name evidence="7" type="ordered locus">NCAS_0A00330</name>
</gene>
<dbReference type="Gene3D" id="2.30.42.10">
    <property type="match status" value="2"/>
</dbReference>
<dbReference type="AlphaFoldDB" id="G0V557"/>
<evidence type="ECO:0000256" key="4">
    <source>
        <dbReference type="ARBA" id="ARBA00023136"/>
    </source>
</evidence>
<dbReference type="GO" id="GO:0007030">
    <property type="term" value="P:Golgi organization"/>
    <property type="evidence" value="ECO:0007669"/>
    <property type="project" value="TreeGrafter"/>
</dbReference>
<dbReference type="InterPro" id="IPR007583">
    <property type="entry name" value="GRASP55_65"/>
</dbReference>
<feature type="compositionally biased region" description="Basic and acidic residues" evidence="5">
    <location>
        <begin position="366"/>
        <end position="375"/>
    </location>
</feature>
<evidence type="ECO:0000256" key="5">
    <source>
        <dbReference type="SAM" id="MobiDB-lite"/>
    </source>
</evidence>
<name>G0V557_NAUCA</name>
<dbReference type="GO" id="GO:0106103">
    <property type="term" value="C:COPII vesicles tethering complex"/>
    <property type="evidence" value="ECO:0007669"/>
    <property type="project" value="EnsemblFungi"/>
</dbReference>
<dbReference type="PANTHER" id="PTHR12893">
    <property type="entry name" value="GOLGI REASSEMBLY STACKING PROTEIN GRASP"/>
    <property type="match status" value="1"/>
</dbReference>
<dbReference type="eggNOG" id="KOG3834">
    <property type="taxonomic scope" value="Eukaryota"/>
</dbReference>
<dbReference type="InterPro" id="IPR024958">
    <property type="entry name" value="GRASP_PDZ"/>
</dbReference>
<proteinExistence type="predicted"/>
<dbReference type="OMA" id="SSTQHIW"/>
<keyword evidence="4" id="KW-0472">Membrane</keyword>
<dbReference type="GO" id="GO:0006888">
    <property type="term" value="P:endoplasmic reticulum to Golgi vesicle-mediated transport"/>
    <property type="evidence" value="ECO:0007669"/>
    <property type="project" value="EnsemblFungi"/>
</dbReference>
<dbReference type="FunCoup" id="G0V557">
    <property type="interactions" value="133"/>
</dbReference>
<dbReference type="GO" id="GO:0044877">
    <property type="term" value="F:protein-containing complex binding"/>
    <property type="evidence" value="ECO:0007669"/>
    <property type="project" value="EnsemblFungi"/>
</dbReference>
<comment type="subcellular location">
    <subcellularLocation>
        <location evidence="1">Golgi apparatus membrane</location>
    </subcellularLocation>
</comment>
<evidence type="ECO:0000256" key="3">
    <source>
        <dbReference type="ARBA" id="ARBA00023034"/>
    </source>
</evidence>
<dbReference type="GO" id="GO:0009267">
    <property type="term" value="P:cellular response to starvation"/>
    <property type="evidence" value="ECO:0007669"/>
    <property type="project" value="EnsemblFungi"/>
</dbReference>
<dbReference type="RefSeq" id="XP_003672984.1">
    <property type="nucleotide sequence ID" value="XM_003672936.1"/>
</dbReference>
<dbReference type="HOGENOM" id="CLU_742267_0_0_1"/>
<dbReference type="OrthoDB" id="3318at2759"/>
<evidence type="ECO:0000256" key="2">
    <source>
        <dbReference type="ARBA" id="ARBA00022737"/>
    </source>
</evidence>
<dbReference type="InterPro" id="IPR036034">
    <property type="entry name" value="PDZ_sf"/>
</dbReference>
<dbReference type="PANTHER" id="PTHR12893:SF0">
    <property type="entry name" value="GRASP65"/>
    <property type="match status" value="1"/>
</dbReference>
<dbReference type="KEGG" id="ncs:NCAS_0A00330"/>
<evidence type="ECO:0000313" key="7">
    <source>
        <dbReference type="EMBL" id="CCC66593.1"/>
    </source>
</evidence>
<dbReference type="InParanoid" id="G0V557"/>
<reference key="2">
    <citation type="submission" date="2011-08" db="EMBL/GenBank/DDBJ databases">
        <title>Genome sequence of Naumovozyma castellii.</title>
        <authorList>
            <person name="Gordon J.L."/>
            <person name="Armisen D."/>
            <person name="Proux-Wera E."/>
            <person name="OhEigeartaigh S.S."/>
            <person name="Byrne K.P."/>
            <person name="Wolfe K.H."/>
        </authorList>
    </citation>
    <scope>NUCLEOTIDE SEQUENCE</scope>
    <source>
        <strain>Type strain:CBS 4309</strain>
    </source>
</reference>
<dbReference type="EMBL" id="HE576752">
    <property type="protein sequence ID" value="CCC66593.1"/>
    <property type="molecule type" value="Genomic_DNA"/>
</dbReference>
<dbReference type="Pfam" id="PF04495">
    <property type="entry name" value="GRASP55_65"/>
    <property type="match status" value="1"/>
</dbReference>
<accession>G0V557</accession>